<evidence type="ECO:0000313" key="2">
    <source>
        <dbReference type="EMBL" id="BBX84019.1"/>
    </source>
</evidence>
<evidence type="ECO:0000313" key="8">
    <source>
        <dbReference type="EMBL" id="BBX88000.1"/>
    </source>
</evidence>
<dbReference type="Proteomes" id="UP000465609">
    <property type="component" value="Chromosome"/>
</dbReference>
<proteinExistence type="predicted"/>
<accession>A0ABM7IBJ5</accession>
<evidence type="ECO:0000313" key="7">
    <source>
        <dbReference type="EMBL" id="BBX87214.1"/>
    </source>
</evidence>
<name>A0ABM7IBJ5_9MYCO</name>
<reference evidence="2" key="2">
    <citation type="submission" date="2020-02" db="EMBL/GenBank/DDBJ databases">
        <authorList>
            <person name="Matsumoto Y."/>
            <person name="Motooka D."/>
            <person name="Nakamura S."/>
        </authorList>
    </citation>
    <scope>NUCLEOTIDE SEQUENCE</scope>
    <source>
        <strain evidence="2">JCM 15296</strain>
    </source>
</reference>
<protein>
    <submittedName>
        <fullName evidence="2">Uncharacterized protein</fullName>
    </submittedName>
</protein>
<keyword evidence="9" id="KW-1185">Reference proteome</keyword>
<evidence type="ECO:0000313" key="1">
    <source>
        <dbReference type="EMBL" id="BBX82621.1"/>
    </source>
</evidence>
<dbReference type="EMBL" id="AP022577">
    <property type="protein sequence ID" value="BBX88000.1"/>
    <property type="molecule type" value="Genomic_DNA"/>
</dbReference>
<dbReference type="EMBL" id="AP022577">
    <property type="protein sequence ID" value="BBX84019.1"/>
    <property type="molecule type" value="Genomic_DNA"/>
</dbReference>
<organism evidence="2 9">
    <name type="scientific">Mycolicibacterium aubagnense</name>
    <dbReference type="NCBI Taxonomy" id="319707"/>
    <lineage>
        <taxon>Bacteria</taxon>
        <taxon>Bacillati</taxon>
        <taxon>Actinomycetota</taxon>
        <taxon>Actinomycetes</taxon>
        <taxon>Mycobacteriales</taxon>
        <taxon>Mycobacteriaceae</taxon>
        <taxon>Mycolicibacterium</taxon>
    </lineage>
</organism>
<evidence type="ECO:0000313" key="6">
    <source>
        <dbReference type="EMBL" id="BBX86927.1"/>
    </source>
</evidence>
<evidence type="ECO:0000313" key="3">
    <source>
        <dbReference type="EMBL" id="BBX84170.1"/>
    </source>
</evidence>
<reference evidence="2 9" key="1">
    <citation type="journal article" date="2019" name="Emerg. Microbes Infect.">
        <title>Comprehensive subspecies identification of 175 nontuberculous mycobacteria species based on 7547 genomic profiles.</title>
        <authorList>
            <person name="Matsumoto Y."/>
            <person name="Kinjo T."/>
            <person name="Motooka D."/>
            <person name="Nabeya D."/>
            <person name="Jung N."/>
            <person name="Uechi K."/>
            <person name="Horii T."/>
            <person name="Iida T."/>
            <person name="Fujita J."/>
            <person name="Nakamura S."/>
        </authorList>
    </citation>
    <scope>NUCLEOTIDE SEQUENCE [LARGE SCALE GENOMIC DNA]</scope>
    <source>
        <strain evidence="2 9">JCM 15296</strain>
    </source>
</reference>
<evidence type="ECO:0000313" key="5">
    <source>
        <dbReference type="EMBL" id="BBX86394.1"/>
    </source>
</evidence>
<sequence length="52" mass="5767">MILRETVQSHSSKGIDAMTTAHNIDLPTVLAERLTTAHPDVLRELLATFIHT</sequence>
<evidence type="ECO:0000313" key="9">
    <source>
        <dbReference type="Proteomes" id="UP000465609"/>
    </source>
</evidence>
<dbReference type="EMBL" id="AP022577">
    <property type="protein sequence ID" value="BBX85800.1"/>
    <property type="molecule type" value="Genomic_DNA"/>
</dbReference>
<evidence type="ECO:0000313" key="4">
    <source>
        <dbReference type="EMBL" id="BBX85800.1"/>
    </source>
</evidence>
<dbReference type="EMBL" id="AP022577">
    <property type="protein sequence ID" value="BBX84170.1"/>
    <property type="molecule type" value="Genomic_DNA"/>
</dbReference>
<dbReference type="EMBL" id="AP022577">
    <property type="protein sequence ID" value="BBX86394.1"/>
    <property type="molecule type" value="Genomic_DNA"/>
</dbReference>
<gene>
    <name evidence="1" type="ORF">MAUB_04940</name>
    <name evidence="2" type="ORF">MAUB_18920</name>
    <name evidence="3" type="ORF">MAUB_20430</name>
    <name evidence="4" type="ORF">MAUB_36730</name>
    <name evidence="5" type="ORF">MAUB_42670</name>
    <name evidence="6" type="ORF">MAUB_48000</name>
    <name evidence="7" type="ORF">MAUB_50870</name>
    <name evidence="8" type="ORF">MAUB_58730</name>
</gene>
<dbReference type="EMBL" id="AP022577">
    <property type="protein sequence ID" value="BBX82621.1"/>
    <property type="molecule type" value="Genomic_DNA"/>
</dbReference>
<dbReference type="EMBL" id="AP022577">
    <property type="protein sequence ID" value="BBX87214.1"/>
    <property type="molecule type" value="Genomic_DNA"/>
</dbReference>
<reference evidence="1" key="3">
    <citation type="submission" date="2020-02" db="EMBL/GenBank/DDBJ databases">
        <authorList>
            <person name="Matsumoto Y."/>
            <person name="Kinjo T."/>
            <person name="Motooka D."/>
            <person name="Nabeya D."/>
            <person name="Jung N."/>
            <person name="Uechi K."/>
            <person name="Horii T."/>
            <person name="Iida T."/>
            <person name="Fujita J."/>
            <person name="Nakamura S."/>
        </authorList>
    </citation>
    <scope>NUCLEOTIDE SEQUENCE</scope>
    <source>
        <strain evidence="1">JCM 15296</strain>
    </source>
</reference>
<dbReference type="EMBL" id="AP022577">
    <property type="protein sequence ID" value="BBX86927.1"/>
    <property type="molecule type" value="Genomic_DNA"/>
</dbReference>